<proteinExistence type="predicted"/>
<evidence type="ECO:0000313" key="3">
    <source>
        <dbReference type="Proteomes" id="UP000595220"/>
    </source>
</evidence>
<dbReference type="Proteomes" id="UP000595220">
    <property type="component" value="Chromosome"/>
</dbReference>
<keyword evidence="3" id="KW-1185">Reference proteome</keyword>
<organism evidence="2 3">
    <name type="scientific">Schaalia meyeri</name>
    <dbReference type="NCBI Taxonomy" id="52773"/>
    <lineage>
        <taxon>Bacteria</taxon>
        <taxon>Bacillati</taxon>
        <taxon>Actinomycetota</taxon>
        <taxon>Actinomycetes</taxon>
        <taxon>Actinomycetales</taxon>
        <taxon>Actinomycetaceae</taxon>
        <taxon>Schaalia</taxon>
    </lineage>
</organism>
<protein>
    <submittedName>
        <fullName evidence="2">Iron transporter</fullName>
    </submittedName>
</protein>
<gene>
    <name evidence="2" type="ORF">I6H42_08045</name>
</gene>
<accession>A0AAP9Y8N5</accession>
<sequence>MGAPDNPVPYPGSNSCQGYSAQPVGEAYPGAVQSQAPYFQGAQPGVQAGWGYQNTNTGVPGYPPMGAYGYAGGMPVQRRSKNTAALVMFIVGLLLSASPVLAFLIISAIPGDHGDGGDGLWWLWVFLVLYALPVGVITVVVSAIVALTSRAVSR</sequence>
<keyword evidence="1" id="KW-0472">Membrane</keyword>
<feature type="transmembrane region" description="Helical" evidence="1">
    <location>
        <begin position="84"/>
        <end position="109"/>
    </location>
</feature>
<feature type="transmembrane region" description="Helical" evidence="1">
    <location>
        <begin position="121"/>
        <end position="147"/>
    </location>
</feature>
<evidence type="ECO:0000313" key="2">
    <source>
        <dbReference type="EMBL" id="QQC43713.1"/>
    </source>
</evidence>
<dbReference type="EMBL" id="CP066065">
    <property type="protein sequence ID" value="QQC43713.1"/>
    <property type="molecule type" value="Genomic_DNA"/>
</dbReference>
<reference evidence="2 3" key="1">
    <citation type="submission" date="2020-12" db="EMBL/GenBank/DDBJ databases">
        <title>FDA dAtabase for Regulatory Grade micrObial Sequences (FDA-ARGOS): Supporting development and validation of Infectious Disease Dx tests.</title>
        <authorList>
            <person name="Sproer C."/>
            <person name="Gronow S."/>
            <person name="Severitt S."/>
            <person name="Schroder I."/>
            <person name="Tallon L."/>
            <person name="Sadzewicz L."/>
            <person name="Zhao X."/>
            <person name="Boylan J."/>
            <person name="Ott S."/>
            <person name="Bowen H."/>
            <person name="Vavikolanu K."/>
            <person name="Mehta A."/>
            <person name="Aluvathingal J."/>
            <person name="Nadendla S."/>
            <person name="Lowell S."/>
            <person name="Myers T."/>
            <person name="Yan Y."/>
            <person name="Sichtig H."/>
        </authorList>
    </citation>
    <scope>NUCLEOTIDE SEQUENCE [LARGE SCALE GENOMIC DNA]</scope>
    <source>
        <strain evidence="2 3">FDAARGOS_985</strain>
    </source>
</reference>
<evidence type="ECO:0000256" key="1">
    <source>
        <dbReference type="SAM" id="Phobius"/>
    </source>
</evidence>
<dbReference type="RefSeq" id="WP_083332400.1">
    <property type="nucleotide sequence ID" value="NZ_CP066065.1"/>
</dbReference>
<keyword evidence="1" id="KW-0812">Transmembrane</keyword>
<name>A0AAP9Y8N5_9ACTO</name>
<dbReference type="AlphaFoldDB" id="A0AAP9Y8N5"/>
<keyword evidence="1" id="KW-1133">Transmembrane helix</keyword>